<dbReference type="EMBL" id="JBHUIJ010000013">
    <property type="protein sequence ID" value="MFD2237974.1"/>
    <property type="molecule type" value="Genomic_DNA"/>
</dbReference>
<keyword evidence="3" id="KW-1185">Reference proteome</keyword>
<evidence type="ECO:0000313" key="3">
    <source>
        <dbReference type="Proteomes" id="UP001597371"/>
    </source>
</evidence>
<protein>
    <submittedName>
        <fullName evidence="2">BapA/Bap/LapF family large adhesin</fullName>
    </submittedName>
</protein>
<dbReference type="NCBIfam" id="TIGR01965">
    <property type="entry name" value="VCBS_repeat"/>
    <property type="match status" value="1"/>
</dbReference>
<sequence>MDDLATARLNILPVTTEVDLGEANYLALVSVGILDLQATVLGTESVTFSVEEGTTLDATFDFGALAAIGLLSDYAVVVQRWDGTQWTSIDGSGESTLLDLTLLGGNSYQAAQTLEPGQYRAFATFEGVGVGVAGFLEVGGTVSDFTEIGGFEAVPVEGNVITGEGSDTVTPTTVVSSVNGVPVNGETTIAGSFGVLVIAPDGSYTYTPNEDAAGIGRVDEFSYTITDPATGLSDTATLFVQIDSEGQGLVWDPADPGADATTVVAVADADTAAINTQHPSTPNPTVEDAIAFTWLLGVDVGLGQVVIGETSGQTGFVVAEGTTQDVSIDVAVNSVISLVDSILVTVEREVSTGIWEVVQTFGSGGVLDLVGLANESLVAELDGLEAGNYRVTVANTSVVTAAGTVTVDIASETADLSQVVGAPSAASTGNVLEDDTLASTFTEFQIESGGAFVEVANGTQVQGAYGVLTVNADGSYSYQPAPNLAGLGQEDVFAYRLVHPNGDISSATLTVALELGDGPTPPGAGAPTMAESDVIALDLMDASGEGEGEGEGDDGTPDGDTAEAPELALLVEEPGEALSLDAFSALSGTADEEEGDADIGGTMAEIATVDAAPPADPFSHLTGDDDWQNAGTSAL</sequence>
<dbReference type="NCBIfam" id="NF045619">
    <property type="entry name" value="adhes_GNV_Cterm"/>
    <property type="match status" value="1"/>
</dbReference>
<reference evidence="3" key="1">
    <citation type="journal article" date="2019" name="Int. J. Syst. Evol. Microbiol.">
        <title>The Global Catalogue of Microorganisms (GCM) 10K type strain sequencing project: providing services to taxonomists for standard genome sequencing and annotation.</title>
        <authorList>
            <consortium name="The Broad Institute Genomics Platform"/>
            <consortium name="The Broad Institute Genome Sequencing Center for Infectious Disease"/>
            <person name="Wu L."/>
            <person name="Ma J."/>
        </authorList>
    </citation>
    <scope>NUCLEOTIDE SEQUENCE [LARGE SCALE GENOMIC DNA]</scope>
    <source>
        <strain evidence="3">ZS-35-S2</strain>
    </source>
</reference>
<organism evidence="2 3">
    <name type="scientific">Aureimonas populi</name>
    <dbReference type="NCBI Taxonomy" id="1701758"/>
    <lineage>
        <taxon>Bacteria</taxon>
        <taxon>Pseudomonadati</taxon>
        <taxon>Pseudomonadota</taxon>
        <taxon>Alphaproteobacteria</taxon>
        <taxon>Hyphomicrobiales</taxon>
        <taxon>Aurantimonadaceae</taxon>
        <taxon>Aureimonas</taxon>
    </lineage>
</organism>
<feature type="compositionally biased region" description="Acidic residues" evidence="1">
    <location>
        <begin position="544"/>
        <end position="562"/>
    </location>
</feature>
<comment type="caution">
    <text evidence="2">The sequence shown here is derived from an EMBL/GenBank/DDBJ whole genome shotgun (WGS) entry which is preliminary data.</text>
</comment>
<feature type="region of interest" description="Disordered" evidence="1">
    <location>
        <begin position="543"/>
        <end position="562"/>
    </location>
</feature>
<dbReference type="Proteomes" id="UP001597371">
    <property type="component" value="Unassembled WGS sequence"/>
</dbReference>
<dbReference type="Pfam" id="PF17963">
    <property type="entry name" value="Big_9"/>
    <property type="match status" value="1"/>
</dbReference>
<accession>A0ABW5CL30</accession>
<evidence type="ECO:0000313" key="2">
    <source>
        <dbReference type="EMBL" id="MFD2237974.1"/>
    </source>
</evidence>
<dbReference type="InterPro" id="IPR055014">
    <property type="entry name" value="BapA_Bap-like_C"/>
</dbReference>
<gene>
    <name evidence="2" type="ORF">ACFSKQ_10945</name>
</gene>
<feature type="region of interest" description="Disordered" evidence="1">
    <location>
        <begin position="589"/>
        <end position="635"/>
    </location>
</feature>
<proteinExistence type="predicted"/>
<dbReference type="RefSeq" id="WP_245195750.1">
    <property type="nucleotide sequence ID" value="NZ_CP072611.1"/>
</dbReference>
<evidence type="ECO:0000256" key="1">
    <source>
        <dbReference type="SAM" id="MobiDB-lite"/>
    </source>
</evidence>
<name>A0ABW5CL30_9HYPH</name>
<dbReference type="InterPro" id="IPR010221">
    <property type="entry name" value="VCBS_dom"/>
</dbReference>